<dbReference type="GO" id="GO:0016614">
    <property type="term" value="F:oxidoreductase activity, acting on CH-OH group of donors"/>
    <property type="evidence" value="ECO:0007669"/>
    <property type="project" value="InterPro"/>
</dbReference>
<dbReference type="Gene3D" id="3.50.50.60">
    <property type="entry name" value="FAD/NAD(P)-binding domain"/>
    <property type="match status" value="2"/>
</dbReference>
<sequence>MTISQYRNDPYHGRNGYLTIGNYRYHSVLSGWFLAAGQDLGYQVRDVNGEAQTGFTIVHGTLRDGLRCSTAKAFPRPASRRKNLHISLHSMVQRVKIDSKTKEVILSAESIQSPQLLTLSGVGPKNHLETVKIKVIADSPGVGQNLHDHVAMGGLTFLYEFSNNNSIKPSFELSNVFTPGNIDAFTKTTHQCTGYRNAKLWVSGIPNIQILNMIVQIFNCF</sequence>
<feature type="domain" description="Glucose-methanol-choline oxidoreductase N-terminal" evidence="2">
    <location>
        <begin position="99"/>
        <end position="150"/>
    </location>
</feature>
<gene>
    <name evidence="3" type="ORF">QE152_g14262</name>
</gene>
<evidence type="ECO:0000313" key="4">
    <source>
        <dbReference type="Proteomes" id="UP001458880"/>
    </source>
</evidence>
<accession>A0AAW1LA24</accession>
<evidence type="ECO:0000256" key="1">
    <source>
        <dbReference type="ARBA" id="ARBA00010790"/>
    </source>
</evidence>
<keyword evidence="4" id="KW-1185">Reference proteome</keyword>
<protein>
    <submittedName>
        <fullName evidence="3">GMC oxidoreductase</fullName>
    </submittedName>
</protein>
<dbReference type="Gene3D" id="3.30.560.10">
    <property type="entry name" value="Glucose Oxidase, domain 3"/>
    <property type="match status" value="2"/>
</dbReference>
<dbReference type="Pfam" id="PF00732">
    <property type="entry name" value="GMC_oxred_N"/>
    <property type="match status" value="1"/>
</dbReference>
<dbReference type="SUPFAM" id="SSF51905">
    <property type="entry name" value="FAD/NAD(P)-binding domain"/>
    <property type="match status" value="1"/>
</dbReference>
<dbReference type="InterPro" id="IPR036188">
    <property type="entry name" value="FAD/NAD-bd_sf"/>
</dbReference>
<dbReference type="PANTHER" id="PTHR11552:SF186">
    <property type="entry name" value="GLUCOSE-METHANOL-CHOLINE OXIDOREDUCTASE N-TERMINAL DOMAIN-CONTAINING PROTEIN"/>
    <property type="match status" value="1"/>
</dbReference>
<dbReference type="PANTHER" id="PTHR11552">
    <property type="entry name" value="GLUCOSE-METHANOL-CHOLINE GMC OXIDOREDUCTASE"/>
    <property type="match status" value="1"/>
</dbReference>
<evidence type="ECO:0000259" key="2">
    <source>
        <dbReference type="Pfam" id="PF00732"/>
    </source>
</evidence>
<name>A0AAW1LA24_POPJA</name>
<comment type="caution">
    <text evidence="3">The sequence shown here is derived from an EMBL/GenBank/DDBJ whole genome shotgun (WGS) entry which is preliminary data.</text>
</comment>
<evidence type="ECO:0000313" key="3">
    <source>
        <dbReference type="EMBL" id="KAK9730767.1"/>
    </source>
</evidence>
<dbReference type="EMBL" id="JASPKY010000142">
    <property type="protein sequence ID" value="KAK9730767.1"/>
    <property type="molecule type" value="Genomic_DNA"/>
</dbReference>
<dbReference type="AlphaFoldDB" id="A0AAW1LA24"/>
<dbReference type="Proteomes" id="UP001458880">
    <property type="component" value="Unassembled WGS sequence"/>
</dbReference>
<organism evidence="3 4">
    <name type="scientific">Popillia japonica</name>
    <name type="common">Japanese beetle</name>
    <dbReference type="NCBI Taxonomy" id="7064"/>
    <lineage>
        <taxon>Eukaryota</taxon>
        <taxon>Metazoa</taxon>
        <taxon>Ecdysozoa</taxon>
        <taxon>Arthropoda</taxon>
        <taxon>Hexapoda</taxon>
        <taxon>Insecta</taxon>
        <taxon>Pterygota</taxon>
        <taxon>Neoptera</taxon>
        <taxon>Endopterygota</taxon>
        <taxon>Coleoptera</taxon>
        <taxon>Polyphaga</taxon>
        <taxon>Scarabaeiformia</taxon>
        <taxon>Scarabaeidae</taxon>
        <taxon>Rutelinae</taxon>
        <taxon>Popillia</taxon>
    </lineage>
</organism>
<proteinExistence type="inferred from homology"/>
<reference evidence="3 4" key="1">
    <citation type="journal article" date="2024" name="BMC Genomics">
        <title>De novo assembly and annotation of Popillia japonica's genome with initial clues to its potential as an invasive pest.</title>
        <authorList>
            <person name="Cucini C."/>
            <person name="Boschi S."/>
            <person name="Funari R."/>
            <person name="Cardaioli E."/>
            <person name="Iannotti N."/>
            <person name="Marturano G."/>
            <person name="Paoli F."/>
            <person name="Bruttini M."/>
            <person name="Carapelli A."/>
            <person name="Frati F."/>
            <person name="Nardi F."/>
        </authorList>
    </citation>
    <scope>NUCLEOTIDE SEQUENCE [LARGE SCALE GENOMIC DNA]</scope>
    <source>
        <strain evidence="3">DMR45628</strain>
    </source>
</reference>
<comment type="similarity">
    <text evidence="1">Belongs to the GMC oxidoreductase family.</text>
</comment>
<dbReference type="GO" id="GO:0050660">
    <property type="term" value="F:flavin adenine dinucleotide binding"/>
    <property type="evidence" value="ECO:0007669"/>
    <property type="project" value="InterPro"/>
</dbReference>
<dbReference type="InterPro" id="IPR000172">
    <property type="entry name" value="GMC_OxRdtase_N"/>
</dbReference>
<dbReference type="InterPro" id="IPR012132">
    <property type="entry name" value="GMC_OxRdtase"/>
</dbReference>